<keyword evidence="1" id="KW-0812">Transmembrane</keyword>
<proteinExistence type="predicted"/>
<sequence length="206" mass="22017">MGYKVSSSASENMESASIVGGYVYRGSADPSLYGRYLFADMYTSAMWTGTDGSGKYTSTSIPLRCSKKTPIPCDESTNGPLGLIFSFGEDNKLDVFILASQGVYRIVQPTLCGYADLNPATTDRVTPSGGSNGISALMKVLVTVLSILTASVASLVAWRCFCNNTSFYCNENVQVTNNSTMHGDSPSGKPGGIEFAICMPEERRGR</sequence>
<dbReference type="InterPro" id="IPR011042">
    <property type="entry name" value="6-blade_b-propeller_TolB-like"/>
</dbReference>
<dbReference type="EMBL" id="JAUUTY010000005">
    <property type="protein sequence ID" value="KAK1625866.1"/>
    <property type="molecule type" value="Genomic_DNA"/>
</dbReference>
<dbReference type="Gene3D" id="2.120.10.30">
    <property type="entry name" value="TolB, C-terminal domain"/>
    <property type="match status" value="1"/>
</dbReference>
<keyword evidence="1" id="KW-0472">Membrane</keyword>
<comment type="caution">
    <text evidence="2">The sequence shown here is derived from an EMBL/GenBank/DDBJ whole genome shotgun (WGS) entry which is preliminary data.</text>
</comment>
<gene>
    <name evidence="2" type="ORF">QYE76_000181</name>
</gene>
<evidence type="ECO:0000313" key="3">
    <source>
        <dbReference type="Proteomes" id="UP001231189"/>
    </source>
</evidence>
<feature type="transmembrane region" description="Helical" evidence="1">
    <location>
        <begin position="140"/>
        <end position="158"/>
    </location>
</feature>
<protein>
    <submittedName>
        <fullName evidence="2">Uncharacterized protein</fullName>
    </submittedName>
</protein>
<dbReference type="AlphaFoldDB" id="A0AAD8RH18"/>
<keyword evidence="3" id="KW-1185">Reference proteome</keyword>
<dbReference type="Proteomes" id="UP001231189">
    <property type="component" value="Unassembled WGS sequence"/>
</dbReference>
<accession>A0AAD8RH18</accession>
<name>A0AAD8RH18_LOLMU</name>
<organism evidence="2 3">
    <name type="scientific">Lolium multiflorum</name>
    <name type="common">Italian ryegrass</name>
    <name type="synonym">Lolium perenne subsp. multiflorum</name>
    <dbReference type="NCBI Taxonomy" id="4521"/>
    <lineage>
        <taxon>Eukaryota</taxon>
        <taxon>Viridiplantae</taxon>
        <taxon>Streptophyta</taxon>
        <taxon>Embryophyta</taxon>
        <taxon>Tracheophyta</taxon>
        <taxon>Spermatophyta</taxon>
        <taxon>Magnoliopsida</taxon>
        <taxon>Liliopsida</taxon>
        <taxon>Poales</taxon>
        <taxon>Poaceae</taxon>
        <taxon>BOP clade</taxon>
        <taxon>Pooideae</taxon>
        <taxon>Poodae</taxon>
        <taxon>Poeae</taxon>
        <taxon>Poeae Chloroplast Group 2 (Poeae type)</taxon>
        <taxon>Loliodinae</taxon>
        <taxon>Loliinae</taxon>
        <taxon>Lolium</taxon>
    </lineage>
</organism>
<dbReference type="PANTHER" id="PTHR19328:SF73">
    <property type="entry name" value="PROTEIN, PUTATIVE, EXPRESSED-RELATED"/>
    <property type="match status" value="1"/>
</dbReference>
<dbReference type="PANTHER" id="PTHR19328">
    <property type="entry name" value="HEDGEHOG-INTERACTING PROTEIN"/>
    <property type="match status" value="1"/>
</dbReference>
<reference evidence="2" key="1">
    <citation type="submission" date="2023-07" db="EMBL/GenBank/DDBJ databases">
        <title>A chromosome-level genome assembly of Lolium multiflorum.</title>
        <authorList>
            <person name="Chen Y."/>
            <person name="Copetti D."/>
            <person name="Kolliker R."/>
            <person name="Studer B."/>
        </authorList>
    </citation>
    <scope>NUCLEOTIDE SEQUENCE</scope>
    <source>
        <strain evidence="2">02402/16</strain>
        <tissue evidence="2">Leaf</tissue>
    </source>
</reference>
<evidence type="ECO:0000313" key="2">
    <source>
        <dbReference type="EMBL" id="KAK1625866.1"/>
    </source>
</evidence>
<evidence type="ECO:0000256" key="1">
    <source>
        <dbReference type="SAM" id="Phobius"/>
    </source>
</evidence>
<keyword evidence="1" id="KW-1133">Transmembrane helix</keyword>